<accession>A0A9X0C6F3</accession>
<dbReference type="PANTHER" id="PTHR46082:SF6">
    <property type="entry name" value="AAA+ ATPASE DOMAIN-CONTAINING PROTEIN-RELATED"/>
    <property type="match status" value="1"/>
</dbReference>
<keyword evidence="2" id="KW-1185">Reference proteome</keyword>
<dbReference type="OrthoDB" id="20872at2759"/>
<dbReference type="PANTHER" id="PTHR46082">
    <property type="entry name" value="ATP/GTP-BINDING PROTEIN-RELATED"/>
    <property type="match status" value="1"/>
</dbReference>
<comment type="caution">
    <text evidence="1">The sequence shown here is derived from an EMBL/GenBank/DDBJ whole genome shotgun (WGS) entry which is preliminary data.</text>
</comment>
<name>A0A9X0C6F3_9EURO</name>
<organism evidence="1 2">
    <name type="scientific">Penicillium fimorum</name>
    <dbReference type="NCBI Taxonomy" id="1882269"/>
    <lineage>
        <taxon>Eukaryota</taxon>
        <taxon>Fungi</taxon>
        <taxon>Dikarya</taxon>
        <taxon>Ascomycota</taxon>
        <taxon>Pezizomycotina</taxon>
        <taxon>Eurotiomycetes</taxon>
        <taxon>Eurotiomycetidae</taxon>
        <taxon>Eurotiales</taxon>
        <taxon>Aspergillaceae</taxon>
        <taxon>Penicillium</taxon>
    </lineage>
</organism>
<reference evidence="1" key="2">
    <citation type="journal article" date="2023" name="IMA Fungus">
        <title>Comparative genomic study of the Penicillium genus elucidates a diverse pangenome and 15 lateral gene transfer events.</title>
        <authorList>
            <person name="Petersen C."/>
            <person name="Sorensen T."/>
            <person name="Nielsen M.R."/>
            <person name="Sondergaard T.E."/>
            <person name="Sorensen J.L."/>
            <person name="Fitzpatrick D.A."/>
            <person name="Frisvad J.C."/>
            <person name="Nielsen K.L."/>
        </authorList>
    </citation>
    <scope>NUCLEOTIDE SEQUENCE</scope>
    <source>
        <strain evidence="1">IBT 29495</strain>
    </source>
</reference>
<dbReference type="InterPro" id="IPR035994">
    <property type="entry name" value="Nucleoside_phosphorylase_sf"/>
</dbReference>
<dbReference type="InterPro" id="IPR053137">
    <property type="entry name" value="NLR-like"/>
</dbReference>
<dbReference type="AlphaFoldDB" id="A0A9X0C6F3"/>
<feature type="non-terminal residue" evidence="1">
    <location>
        <position position="1"/>
    </location>
</feature>
<gene>
    <name evidence="1" type="ORF">N7463_006249</name>
</gene>
<evidence type="ECO:0008006" key="3">
    <source>
        <dbReference type="Google" id="ProtNLM"/>
    </source>
</evidence>
<protein>
    <recommendedName>
        <fullName evidence="3">Nucleoside phosphorylase domain-containing protein</fullName>
    </recommendedName>
</protein>
<dbReference type="Proteomes" id="UP001149954">
    <property type="component" value="Unassembled WGS sequence"/>
</dbReference>
<sequence length="147" mass="15917">KVIPQARTQLTNDNDQSTLFHCPVVHFGGLASGNQVIKSAFHRDQIAEQEGVIGFEIEGAGLWDIIPTIVVKGVCDYADSHKRKEWKLYAAAAAAACAKVMTPRPIEDMSDYNEPAPSPIHQVFSGNFTAAKNIHSGGTYTAESMNS</sequence>
<dbReference type="GO" id="GO:0009116">
    <property type="term" value="P:nucleoside metabolic process"/>
    <property type="evidence" value="ECO:0007669"/>
    <property type="project" value="InterPro"/>
</dbReference>
<dbReference type="GO" id="GO:0003824">
    <property type="term" value="F:catalytic activity"/>
    <property type="evidence" value="ECO:0007669"/>
    <property type="project" value="InterPro"/>
</dbReference>
<dbReference type="SUPFAM" id="SSF53167">
    <property type="entry name" value="Purine and uridine phosphorylases"/>
    <property type="match status" value="1"/>
</dbReference>
<evidence type="ECO:0000313" key="2">
    <source>
        <dbReference type="Proteomes" id="UP001149954"/>
    </source>
</evidence>
<dbReference type="Gene3D" id="3.40.50.1580">
    <property type="entry name" value="Nucleoside phosphorylase domain"/>
    <property type="match status" value="1"/>
</dbReference>
<proteinExistence type="predicted"/>
<reference evidence="1" key="1">
    <citation type="submission" date="2022-12" db="EMBL/GenBank/DDBJ databases">
        <authorList>
            <person name="Petersen C."/>
        </authorList>
    </citation>
    <scope>NUCLEOTIDE SEQUENCE</scope>
    <source>
        <strain evidence="1">IBT 29495</strain>
    </source>
</reference>
<dbReference type="EMBL" id="JAPWDS010000003">
    <property type="protein sequence ID" value="KAJ5503375.1"/>
    <property type="molecule type" value="Genomic_DNA"/>
</dbReference>
<evidence type="ECO:0000313" key="1">
    <source>
        <dbReference type="EMBL" id="KAJ5503375.1"/>
    </source>
</evidence>